<dbReference type="AlphaFoldDB" id="A0A0C1FIB1"/>
<dbReference type="RefSeq" id="WP_039480086.1">
    <property type="nucleotide sequence ID" value="NZ_JSYN01000028.1"/>
</dbReference>
<keyword evidence="5" id="KW-1185">Reference proteome</keyword>
<dbReference type="PROSITE" id="PS51186">
    <property type="entry name" value="GNAT"/>
    <property type="match status" value="1"/>
</dbReference>
<dbReference type="OrthoDB" id="9796171at2"/>
<evidence type="ECO:0000313" key="5">
    <source>
        <dbReference type="Proteomes" id="UP000031246"/>
    </source>
</evidence>
<protein>
    <submittedName>
        <fullName evidence="4">GNAT family acetyltransferase</fullName>
    </submittedName>
</protein>
<dbReference type="Proteomes" id="UP000031246">
    <property type="component" value="Unassembled WGS sequence"/>
</dbReference>
<feature type="domain" description="N-acetyltransferase" evidence="3">
    <location>
        <begin position="3"/>
        <end position="140"/>
    </location>
</feature>
<evidence type="ECO:0000256" key="1">
    <source>
        <dbReference type="ARBA" id="ARBA00022679"/>
    </source>
</evidence>
<comment type="caution">
    <text evidence="4">The sequence shown here is derived from an EMBL/GenBank/DDBJ whole genome shotgun (WGS) entry which is preliminary data.</text>
</comment>
<keyword evidence="1 4" id="KW-0808">Transferase</keyword>
<dbReference type="SUPFAM" id="SSF55729">
    <property type="entry name" value="Acyl-CoA N-acyltransferases (Nat)"/>
    <property type="match status" value="1"/>
</dbReference>
<name>A0A0C1FIB1_9SPHI</name>
<dbReference type="InterPro" id="IPR000182">
    <property type="entry name" value="GNAT_dom"/>
</dbReference>
<dbReference type="CDD" id="cd04301">
    <property type="entry name" value="NAT_SF"/>
    <property type="match status" value="1"/>
</dbReference>
<dbReference type="Gene3D" id="3.40.630.30">
    <property type="match status" value="1"/>
</dbReference>
<dbReference type="InterPro" id="IPR050680">
    <property type="entry name" value="YpeA/RimI_acetyltransf"/>
</dbReference>
<sequence>MSLQVQKINHPEDLDKAFAIRKIVFVEEQNCPPELEWEHEDESVHFLASYNGQPCGACRWRKTDSGYKLERFAVLKDFRGHGVGRALIAEALSDLPEDAHYIYLNSQLDAMSLYAKFGFVAEGEQFEEAGIQHFRMVKQV</sequence>
<gene>
    <name evidence="4" type="ORF">OC25_21050</name>
</gene>
<reference evidence="4 5" key="1">
    <citation type="submission" date="2014-10" db="EMBL/GenBank/DDBJ databases">
        <title>Pedobacter Kyungheensis.</title>
        <authorList>
            <person name="Anderson B.M."/>
            <person name="Newman J.D."/>
        </authorList>
    </citation>
    <scope>NUCLEOTIDE SEQUENCE [LARGE SCALE GENOMIC DNA]</scope>
    <source>
        <strain evidence="4 5">KACC 16221</strain>
    </source>
</reference>
<dbReference type="EMBL" id="JSYN01000028">
    <property type="protein sequence ID" value="KIA91538.1"/>
    <property type="molecule type" value="Genomic_DNA"/>
</dbReference>
<organism evidence="4 5">
    <name type="scientific">Pedobacter kyungheensis</name>
    <dbReference type="NCBI Taxonomy" id="1069985"/>
    <lineage>
        <taxon>Bacteria</taxon>
        <taxon>Pseudomonadati</taxon>
        <taxon>Bacteroidota</taxon>
        <taxon>Sphingobacteriia</taxon>
        <taxon>Sphingobacteriales</taxon>
        <taxon>Sphingobacteriaceae</taxon>
        <taxon>Pedobacter</taxon>
    </lineage>
</organism>
<dbReference type="GO" id="GO:0016747">
    <property type="term" value="F:acyltransferase activity, transferring groups other than amino-acyl groups"/>
    <property type="evidence" value="ECO:0007669"/>
    <property type="project" value="InterPro"/>
</dbReference>
<accession>A0A0C1FIB1</accession>
<dbReference type="PANTHER" id="PTHR43420:SF47">
    <property type="entry name" value="N-ACETYLTRANSFERASE DOMAIN-CONTAINING PROTEIN"/>
    <property type="match status" value="1"/>
</dbReference>
<dbReference type="PANTHER" id="PTHR43420">
    <property type="entry name" value="ACETYLTRANSFERASE"/>
    <property type="match status" value="1"/>
</dbReference>
<dbReference type="Pfam" id="PF13673">
    <property type="entry name" value="Acetyltransf_10"/>
    <property type="match status" value="1"/>
</dbReference>
<dbReference type="InterPro" id="IPR016181">
    <property type="entry name" value="Acyl_CoA_acyltransferase"/>
</dbReference>
<evidence type="ECO:0000256" key="2">
    <source>
        <dbReference type="ARBA" id="ARBA00023315"/>
    </source>
</evidence>
<keyword evidence="2" id="KW-0012">Acyltransferase</keyword>
<proteinExistence type="predicted"/>
<evidence type="ECO:0000313" key="4">
    <source>
        <dbReference type="EMBL" id="KIA91538.1"/>
    </source>
</evidence>
<evidence type="ECO:0000259" key="3">
    <source>
        <dbReference type="PROSITE" id="PS51186"/>
    </source>
</evidence>